<dbReference type="Proteomes" id="UP000068026">
    <property type="component" value="Chromosome"/>
</dbReference>
<protein>
    <submittedName>
        <fullName evidence="2">Uncharacterized protein</fullName>
    </submittedName>
</protein>
<dbReference type="EMBL" id="CP014223">
    <property type="protein sequence ID" value="AMJ42021.1"/>
    <property type="molecule type" value="Genomic_DNA"/>
</dbReference>
<reference evidence="3" key="2">
    <citation type="submission" date="2016-01" db="EMBL/GenBank/DDBJ databases">
        <authorList>
            <person name="Poehlein A."/>
            <person name="Schlien K."/>
            <person name="Gottschalk G."/>
            <person name="Buckel W."/>
            <person name="Daniel R."/>
        </authorList>
    </citation>
    <scope>NUCLEOTIDE SEQUENCE [LARGE SCALE GENOMIC DNA]</scope>
    <source>
        <strain evidence="3">X2</strain>
    </source>
</reference>
<evidence type="ECO:0000313" key="3">
    <source>
        <dbReference type="Proteomes" id="UP000068026"/>
    </source>
</evidence>
<proteinExistence type="predicted"/>
<dbReference type="EMBL" id="FQUA01000014">
    <property type="protein sequence ID" value="SHF02669.1"/>
    <property type="molecule type" value="Genomic_DNA"/>
</dbReference>
<reference evidence="2" key="3">
    <citation type="submission" date="2016-11" db="EMBL/GenBank/DDBJ databases">
        <authorList>
            <person name="Varghese N."/>
            <person name="Submissions S."/>
        </authorList>
    </citation>
    <scope>NUCLEOTIDE SEQUENCE</scope>
    <source>
        <strain evidence="2">DSM 1682</strain>
    </source>
</reference>
<keyword evidence="3" id="KW-1185">Reference proteome</keyword>
<accession>A0A120MKE5</accession>
<evidence type="ECO:0000313" key="1">
    <source>
        <dbReference type="EMBL" id="AMJ42021.1"/>
    </source>
</evidence>
<dbReference type="RefSeq" id="WP_066052182.1">
    <property type="nucleotide sequence ID" value="NZ_CP014223.1"/>
</dbReference>
<gene>
    <name evidence="1" type="ORF">CPRO_24550</name>
    <name evidence="2" type="ORF">SAMN02745151_02537</name>
</gene>
<evidence type="ECO:0000313" key="4">
    <source>
        <dbReference type="Proteomes" id="UP000184204"/>
    </source>
</evidence>
<name>A0A120MKE5_ANAPI</name>
<dbReference type="Proteomes" id="UP000184204">
    <property type="component" value="Unassembled WGS sequence"/>
</dbReference>
<sequence>MFDLISKKKSPRNNQNKGYCEGFFNKKKKCQGTRLKSNNIENDDMLSIDERVIKIAKIKASSYSNNYTLVIKSEVFAVLMDNMYLFKSQVIQYIQDIDLAVHVALETEETLQGLVGHSLISNDLQAEENTGSLKDIEKEVDKPKR</sequence>
<organism evidence="2 4">
    <name type="scientific">Anaerotignum propionicum DSM 1682</name>
    <dbReference type="NCBI Taxonomy" id="991789"/>
    <lineage>
        <taxon>Bacteria</taxon>
        <taxon>Bacillati</taxon>
        <taxon>Bacillota</taxon>
        <taxon>Clostridia</taxon>
        <taxon>Lachnospirales</taxon>
        <taxon>Anaerotignaceae</taxon>
        <taxon>Anaerotignum</taxon>
    </lineage>
</organism>
<reference evidence="1 3" key="1">
    <citation type="journal article" date="2016" name="Genome Announc.">
        <title>Complete Genome Sequence of the Amino Acid-Fermenting Clostridium propionicum X2 (DSM 1682).</title>
        <authorList>
            <person name="Poehlein A."/>
            <person name="Schlien K."/>
            <person name="Chowdhury N.P."/>
            <person name="Gottschalk G."/>
            <person name="Buckel W."/>
            <person name="Daniel R."/>
        </authorList>
    </citation>
    <scope>NUCLEOTIDE SEQUENCE [LARGE SCALE GENOMIC DNA]</scope>
    <source>
        <strain evidence="1 3">X2</strain>
    </source>
</reference>
<evidence type="ECO:0000313" key="2">
    <source>
        <dbReference type="EMBL" id="SHF02669.1"/>
    </source>
</evidence>
<dbReference type="KEGG" id="cpro:CPRO_24550"/>
<reference evidence="4" key="4">
    <citation type="submission" date="2016-11" db="EMBL/GenBank/DDBJ databases">
        <authorList>
            <person name="Jaros S."/>
            <person name="Januszkiewicz K."/>
            <person name="Wedrychowicz H."/>
        </authorList>
    </citation>
    <scope>NUCLEOTIDE SEQUENCE [LARGE SCALE GENOMIC DNA]</scope>
    <source>
        <strain evidence="4">DSM 1682</strain>
    </source>
</reference>
<dbReference type="AlphaFoldDB" id="A0A120MKE5"/>